<comment type="similarity">
    <text evidence="1 4">Belongs to the frataxin family.</text>
</comment>
<keyword evidence="2 4" id="KW-0479">Metal-binding</keyword>
<evidence type="ECO:0000256" key="4">
    <source>
        <dbReference type="HAMAP-Rule" id="MF_00142"/>
    </source>
</evidence>
<dbReference type="AlphaFoldDB" id="A0A081K7I9"/>
<evidence type="ECO:0000313" key="6">
    <source>
        <dbReference type="Proteomes" id="UP000027997"/>
    </source>
</evidence>
<dbReference type="PANTHER" id="PTHR16821">
    <property type="entry name" value="FRATAXIN"/>
    <property type="match status" value="1"/>
</dbReference>
<keyword evidence="3 4" id="KW-0408">Iron</keyword>
<dbReference type="Proteomes" id="UP000027997">
    <property type="component" value="Unassembled WGS sequence"/>
</dbReference>
<dbReference type="Gene3D" id="3.30.920.10">
    <property type="entry name" value="Frataxin/CyaY"/>
    <property type="match status" value="1"/>
</dbReference>
<dbReference type="SMART" id="SM01219">
    <property type="entry name" value="Frataxin_Cyay"/>
    <property type="match status" value="1"/>
</dbReference>
<accession>A0A081K7I9</accession>
<name>A0A081K7I9_9GAMM</name>
<dbReference type="EMBL" id="JOJP01000001">
    <property type="protein sequence ID" value="KEI70115.1"/>
    <property type="molecule type" value="Genomic_DNA"/>
</dbReference>
<reference evidence="5 6" key="1">
    <citation type="submission" date="2014-06" db="EMBL/GenBank/DDBJ databases">
        <title>Whole Genome Sequences of Three Symbiotic Endozoicomonas Bacteria.</title>
        <authorList>
            <person name="Neave M.J."/>
            <person name="Apprill A."/>
            <person name="Voolstra C.R."/>
        </authorList>
    </citation>
    <scope>NUCLEOTIDE SEQUENCE [LARGE SCALE GENOMIC DNA]</scope>
    <source>
        <strain evidence="5 6">DSM 22380</strain>
    </source>
</reference>
<protein>
    <recommendedName>
        <fullName evidence="4">Iron-sulfur cluster assembly protein CyaY</fullName>
    </recommendedName>
</protein>
<dbReference type="eggNOG" id="COG1965">
    <property type="taxonomic scope" value="Bacteria"/>
</dbReference>
<dbReference type="InterPro" id="IPR020895">
    <property type="entry name" value="Frataxin_CS"/>
</dbReference>
<dbReference type="SUPFAM" id="SSF55387">
    <property type="entry name" value="Frataxin/Nqo15-like"/>
    <property type="match status" value="1"/>
</dbReference>
<dbReference type="InterPro" id="IPR002908">
    <property type="entry name" value="Frataxin/CyaY"/>
</dbReference>
<dbReference type="InterPro" id="IPR036524">
    <property type="entry name" value="Frataxin/CyaY_sf"/>
</dbReference>
<dbReference type="HAMAP" id="MF_00142">
    <property type="entry name" value="CyaY"/>
    <property type="match status" value="1"/>
</dbReference>
<evidence type="ECO:0000256" key="1">
    <source>
        <dbReference type="ARBA" id="ARBA00008183"/>
    </source>
</evidence>
<dbReference type="STRING" id="305900.GV64_04560"/>
<organism evidence="5 6">
    <name type="scientific">Endozoicomonas elysicola</name>
    <dbReference type="NCBI Taxonomy" id="305900"/>
    <lineage>
        <taxon>Bacteria</taxon>
        <taxon>Pseudomonadati</taxon>
        <taxon>Pseudomonadota</taxon>
        <taxon>Gammaproteobacteria</taxon>
        <taxon>Oceanospirillales</taxon>
        <taxon>Endozoicomonadaceae</taxon>
        <taxon>Endozoicomonas</taxon>
    </lineage>
</organism>
<dbReference type="GO" id="GO:0008199">
    <property type="term" value="F:ferric iron binding"/>
    <property type="evidence" value="ECO:0007669"/>
    <property type="project" value="InterPro"/>
</dbReference>
<sequence>MKESLPLTESQYNELLDGLMLAIEDAIDDSGLDIDYETSAGILTLTCEDNSKIILSRQTPLLQLWVAARSGGFHFDYNDEQGDWLLDGRGESFISLLNRCLTEQSGETVQLVI</sequence>
<dbReference type="Pfam" id="PF01491">
    <property type="entry name" value="Frataxin_Cyay"/>
    <property type="match status" value="1"/>
</dbReference>
<dbReference type="GO" id="GO:0008198">
    <property type="term" value="F:ferrous iron binding"/>
    <property type="evidence" value="ECO:0007669"/>
    <property type="project" value="TreeGrafter"/>
</dbReference>
<dbReference type="GO" id="GO:0016226">
    <property type="term" value="P:iron-sulfur cluster assembly"/>
    <property type="evidence" value="ECO:0007669"/>
    <property type="project" value="UniProtKB-UniRule"/>
</dbReference>
<dbReference type="PROSITE" id="PS50810">
    <property type="entry name" value="FRATAXIN_2"/>
    <property type="match status" value="1"/>
</dbReference>
<evidence type="ECO:0000313" key="5">
    <source>
        <dbReference type="EMBL" id="KEI70115.1"/>
    </source>
</evidence>
<keyword evidence="6" id="KW-1185">Reference proteome</keyword>
<dbReference type="NCBIfam" id="TIGR03421">
    <property type="entry name" value="FeS_CyaY"/>
    <property type="match status" value="1"/>
</dbReference>
<dbReference type="RefSeq" id="WP_020584144.1">
    <property type="nucleotide sequence ID" value="NZ_JOJP01000001.1"/>
</dbReference>
<evidence type="ECO:0000256" key="2">
    <source>
        <dbReference type="ARBA" id="ARBA00022723"/>
    </source>
</evidence>
<proteinExistence type="inferred from homology"/>
<comment type="caution">
    <text evidence="5">The sequence shown here is derived from an EMBL/GenBank/DDBJ whole genome shotgun (WGS) entry which is preliminary data.</text>
</comment>
<dbReference type="GO" id="GO:0005829">
    <property type="term" value="C:cytosol"/>
    <property type="evidence" value="ECO:0007669"/>
    <property type="project" value="TreeGrafter"/>
</dbReference>
<gene>
    <name evidence="4" type="primary">cyaY</name>
    <name evidence="5" type="ORF">GV64_04560</name>
</gene>
<dbReference type="PROSITE" id="PS01344">
    <property type="entry name" value="FRATAXIN_1"/>
    <property type="match status" value="1"/>
</dbReference>
<dbReference type="InterPro" id="IPR047584">
    <property type="entry name" value="CyaY"/>
</dbReference>
<comment type="function">
    <text evidence="4">Involved in iron-sulfur (Fe-S) cluster assembly. May act as a regulator of Fe-S biogenesis.</text>
</comment>
<dbReference type="PANTHER" id="PTHR16821:SF2">
    <property type="entry name" value="FRATAXIN, MITOCHONDRIAL"/>
    <property type="match status" value="1"/>
</dbReference>
<evidence type="ECO:0000256" key="3">
    <source>
        <dbReference type="ARBA" id="ARBA00023004"/>
    </source>
</evidence>